<reference evidence="3" key="1">
    <citation type="submission" date="2020-04" db="EMBL/GenBank/DDBJ databases">
        <authorList>
            <person name="Alioto T."/>
            <person name="Alioto T."/>
            <person name="Gomez Garrido J."/>
        </authorList>
    </citation>
    <scope>NUCLEOTIDE SEQUENCE</scope>
    <source>
        <strain evidence="3">A484AB</strain>
    </source>
</reference>
<evidence type="ECO:0000313" key="3">
    <source>
        <dbReference type="EMBL" id="CAB3976767.1"/>
    </source>
</evidence>
<proteinExistence type="predicted"/>
<dbReference type="Pfam" id="PF21787">
    <property type="entry name" value="TNP-like_RNaseH_N"/>
    <property type="match status" value="1"/>
</dbReference>
<keyword evidence="4" id="KW-1185">Reference proteome</keyword>
<dbReference type="InterPro" id="IPR048365">
    <property type="entry name" value="TNP-like_RNaseH_N"/>
</dbReference>
<organism evidence="3 4">
    <name type="scientific">Paramuricea clavata</name>
    <name type="common">Red gorgonian</name>
    <name type="synonym">Violescent sea-whip</name>
    <dbReference type="NCBI Taxonomy" id="317549"/>
    <lineage>
        <taxon>Eukaryota</taxon>
        <taxon>Metazoa</taxon>
        <taxon>Cnidaria</taxon>
        <taxon>Anthozoa</taxon>
        <taxon>Octocorallia</taxon>
        <taxon>Malacalcyonacea</taxon>
        <taxon>Plexauridae</taxon>
        <taxon>Paramuricea</taxon>
    </lineage>
</organism>
<comment type="caution">
    <text evidence="3">The sequence shown here is derived from an EMBL/GenBank/DDBJ whole genome shotgun (WGS) entry which is preliminary data.</text>
</comment>
<accession>A0A6S7FH68</accession>
<dbReference type="InterPro" id="IPR048367">
    <property type="entry name" value="TNP-like_RNaseH_C"/>
</dbReference>
<dbReference type="Pfam" id="PF21789">
    <property type="entry name" value="TNP-like_RNaseH_C"/>
    <property type="match status" value="1"/>
</dbReference>
<evidence type="ECO:0000313" key="4">
    <source>
        <dbReference type="Proteomes" id="UP001152795"/>
    </source>
</evidence>
<evidence type="ECO:0000259" key="2">
    <source>
        <dbReference type="Pfam" id="PF21789"/>
    </source>
</evidence>
<name>A0A6S7FH68_PARCT</name>
<sequence length="458" mass="52964">MRLCIDLYCKNPHVLDPLRNFIILPSNKTIRLHKNRIQESVGWNEKVLQWCLDEAIAKGLSESDFWGGFALDEMKIQENIEMSVKDGKYKIVGLLDLGEAHDVMRTLTGDSDEPDLATQVLQFIFLSDCGLRFPIAQYPSGNCTPSDLYFLFWEGVLRMQEYGFIIYWCVLDGAECNRQFVKMHFKGKDYVEQNFMTCNVYTGRPMIFIMDPKHNTKKLRNNILKSNASGKPRYLLMNGNAITWYQLKAAFQWDQSSFSLPLHEKLTLQHFELDSASKMRNHLAEDVLDRKMLFLMQRYQQHLDETGSDGATIAATIALLEHTSSMISLFNDKLYINSVYDERLTKLQQLYNMMADWYIQCKESKNLFVSDKLWFDLQSMCIGFKSLVAFKLSKFPNSVIKPAIVNQDCVENHFCQVRACNGQNNNPTYLQQQSIQNSIRFGQTLISKKSNAGKPKRI</sequence>
<gene>
    <name evidence="3" type="ORF">PACLA_8A075917</name>
</gene>
<feature type="domain" description="Transposable element P transposase-like RNase H C-terminal" evidence="2">
    <location>
        <begin position="406"/>
        <end position="433"/>
    </location>
</feature>
<protein>
    <submittedName>
        <fullName evidence="3">Uncharacterized protein</fullName>
    </submittedName>
</protein>
<dbReference type="EMBL" id="CACRXK020000012">
    <property type="protein sequence ID" value="CAB3976767.1"/>
    <property type="molecule type" value="Genomic_DNA"/>
</dbReference>
<dbReference type="Proteomes" id="UP001152795">
    <property type="component" value="Unassembled WGS sequence"/>
</dbReference>
<dbReference type="AlphaFoldDB" id="A0A6S7FH68"/>
<feature type="domain" description="Transposable element P transposase-like RNase H" evidence="1">
    <location>
        <begin position="41"/>
        <end position="182"/>
    </location>
</feature>
<evidence type="ECO:0000259" key="1">
    <source>
        <dbReference type="Pfam" id="PF21787"/>
    </source>
</evidence>
<dbReference type="OrthoDB" id="5987487at2759"/>